<dbReference type="Pfam" id="PF03870">
    <property type="entry name" value="RNA_pol_Rpb8"/>
    <property type="match status" value="1"/>
</dbReference>
<organism evidence="2 3">
    <name type="scientific">Cuscuta epithymum</name>
    <dbReference type="NCBI Taxonomy" id="186058"/>
    <lineage>
        <taxon>Eukaryota</taxon>
        <taxon>Viridiplantae</taxon>
        <taxon>Streptophyta</taxon>
        <taxon>Embryophyta</taxon>
        <taxon>Tracheophyta</taxon>
        <taxon>Spermatophyta</taxon>
        <taxon>Magnoliopsida</taxon>
        <taxon>eudicotyledons</taxon>
        <taxon>Gunneridae</taxon>
        <taxon>Pentapetalae</taxon>
        <taxon>asterids</taxon>
        <taxon>lamiids</taxon>
        <taxon>Solanales</taxon>
        <taxon>Convolvulaceae</taxon>
        <taxon>Cuscuteae</taxon>
        <taxon>Cuscuta</taxon>
        <taxon>Cuscuta subgen. Cuscuta</taxon>
    </lineage>
</organism>
<reference evidence="2" key="1">
    <citation type="submission" date="2022-07" db="EMBL/GenBank/DDBJ databases">
        <authorList>
            <person name="Macas J."/>
            <person name="Novak P."/>
            <person name="Neumann P."/>
        </authorList>
    </citation>
    <scope>NUCLEOTIDE SEQUENCE</scope>
</reference>
<sequence>MSSFHFDDIIQIVSVNADGKKYDIVSRIEAKTRDGVTDMVLDINSELYPVKTGEVYRMVLSQTLALDGSTNHHQGQMKSLADKFEYIMHGLLYKVAEESSKVVVYISSGGLQLKLCSAPKNMHKFMLDQRLFILLRKMETDPLPK</sequence>
<dbReference type="SUPFAM" id="SSF50249">
    <property type="entry name" value="Nucleic acid-binding proteins"/>
    <property type="match status" value="1"/>
</dbReference>
<evidence type="ECO:0000313" key="2">
    <source>
        <dbReference type="EMBL" id="CAH9097851.1"/>
    </source>
</evidence>
<dbReference type="GO" id="GO:0003899">
    <property type="term" value="F:DNA-directed RNA polymerase activity"/>
    <property type="evidence" value="ECO:0007669"/>
    <property type="project" value="UniProtKB-UniRule"/>
</dbReference>
<comment type="caution">
    <text evidence="2">The sequence shown here is derived from an EMBL/GenBank/DDBJ whole genome shotgun (WGS) entry which is preliminary data.</text>
</comment>
<dbReference type="GO" id="GO:0005666">
    <property type="term" value="C:RNA polymerase III complex"/>
    <property type="evidence" value="ECO:0007669"/>
    <property type="project" value="TreeGrafter"/>
</dbReference>
<dbReference type="EMBL" id="CAMAPF010000096">
    <property type="protein sequence ID" value="CAH9097851.1"/>
    <property type="molecule type" value="Genomic_DNA"/>
</dbReference>
<accession>A0AAV0DH44</accession>
<dbReference type="SMART" id="SM00658">
    <property type="entry name" value="RPOL8c"/>
    <property type="match status" value="1"/>
</dbReference>
<proteinExistence type="inferred from homology"/>
<dbReference type="PANTHER" id="PTHR10917:SF1">
    <property type="entry name" value="DNA-DIRECTED RNA POLYMERASE I, II"/>
    <property type="match status" value="1"/>
</dbReference>
<gene>
    <name evidence="2" type="ORF">CEPIT_LOCUS14174</name>
</gene>
<comment type="similarity">
    <text evidence="1">Belongs to the eukaryotic RPB8 RNA polymerase subunit family.</text>
</comment>
<dbReference type="Gene3D" id="2.40.50.140">
    <property type="entry name" value="Nucleic acid-binding proteins"/>
    <property type="match status" value="1"/>
</dbReference>
<dbReference type="GO" id="GO:0006351">
    <property type="term" value="P:DNA-templated transcription"/>
    <property type="evidence" value="ECO:0007669"/>
    <property type="project" value="UniProtKB-UniRule"/>
</dbReference>
<name>A0AAV0DH44_9ASTE</name>
<evidence type="ECO:0000256" key="1">
    <source>
        <dbReference type="PIRNR" id="PIRNR000779"/>
    </source>
</evidence>
<keyword evidence="3" id="KW-1185">Reference proteome</keyword>
<dbReference type="InterPro" id="IPR005570">
    <property type="entry name" value="RPABC3"/>
</dbReference>
<protein>
    <submittedName>
        <fullName evidence="2">Uncharacterized protein</fullName>
    </submittedName>
</protein>
<dbReference type="GO" id="GO:0005665">
    <property type="term" value="C:RNA polymerase II, core complex"/>
    <property type="evidence" value="ECO:0007669"/>
    <property type="project" value="UniProtKB-UniRule"/>
</dbReference>
<evidence type="ECO:0000313" key="3">
    <source>
        <dbReference type="Proteomes" id="UP001152523"/>
    </source>
</evidence>
<dbReference type="Proteomes" id="UP001152523">
    <property type="component" value="Unassembled WGS sequence"/>
</dbReference>
<dbReference type="AlphaFoldDB" id="A0AAV0DH44"/>
<dbReference type="GO" id="GO:0005736">
    <property type="term" value="C:RNA polymerase I complex"/>
    <property type="evidence" value="ECO:0007669"/>
    <property type="project" value="TreeGrafter"/>
</dbReference>
<dbReference type="PIRSF" id="PIRSF000779">
    <property type="entry name" value="RNA_pol_Rpb8"/>
    <property type="match status" value="1"/>
</dbReference>
<keyword evidence="1" id="KW-0539">Nucleus</keyword>
<dbReference type="PANTHER" id="PTHR10917">
    <property type="entry name" value="DNA-DIRECTED RNA POLYMERASES I, II, AND III SUBUNIT RPABC3"/>
    <property type="match status" value="1"/>
</dbReference>
<dbReference type="InterPro" id="IPR012340">
    <property type="entry name" value="NA-bd_OB-fold"/>
</dbReference>